<dbReference type="InterPro" id="IPR003961">
    <property type="entry name" value="FN3_dom"/>
</dbReference>
<sequence>MQKANVGKWVQRGGLFALVMTGLMTAGCGGGGGGGGSGTSASANSASGSNTAPKISGTASTTASVGSAYSATPQATDADGDTLAFSIENKPAWANFNTATGALTGTPTAAATFANIVITVSDGKTTASLPAFSITVGAAGSSAGSDSSAAPSEAVASGPNVALSWNVPTQTVDGETLQNLAGYRIHYGTNQNAMVNSIEVPSAGSNTYTVQNLKAGTTYYFAVRAITSDGDESEISNVISRVIG</sequence>
<dbReference type="SUPFAM" id="SSF49265">
    <property type="entry name" value="Fibronectin type III"/>
    <property type="match status" value="1"/>
</dbReference>
<dbReference type="PROSITE" id="PS51257">
    <property type="entry name" value="PROKAR_LIPOPROTEIN"/>
    <property type="match status" value="1"/>
</dbReference>
<feature type="compositionally biased region" description="Low complexity" evidence="1">
    <location>
        <begin position="39"/>
        <end position="57"/>
    </location>
</feature>
<dbReference type="Gene3D" id="2.60.40.10">
    <property type="entry name" value="Immunoglobulins"/>
    <property type="match status" value="2"/>
</dbReference>
<reference evidence="4" key="1">
    <citation type="journal article" date="2019" name="Int. J. Syst. Evol. Microbiol.">
        <title>The Global Catalogue of Microorganisms (GCM) 10K type strain sequencing project: providing services to taxonomists for standard genome sequencing and annotation.</title>
        <authorList>
            <consortium name="The Broad Institute Genomics Platform"/>
            <consortium name="The Broad Institute Genome Sequencing Center for Infectious Disease"/>
            <person name="Wu L."/>
            <person name="Ma J."/>
        </authorList>
    </citation>
    <scope>NUCLEOTIDE SEQUENCE [LARGE SCALE GENOMIC DNA]</scope>
    <source>
        <strain evidence="4">CGMCC 1.10759</strain>
    </source>
</reference>
<gene>
    <name evidence="3" type="ORF">ACFPN2_12575</name>
</gene>
<dbReference type="CDD" id="cd00063">
    <property type="entry name" value="FN3"/>
    <property type="match status" value="1"/>
</dbReference>
<protein>
    <submittedName>
        <fullName evidence="3">Fibronectin type III domain-containing protein</fullName>
    </submittedName>
</protein>
<comment type="caution">
    <text evidence="3">The sequence shown here is derived from an EMBL/GenBank/DDBJ whole genome shotgun (WGS) entry which is preliminary data.</text>
</comment>
<evidence type="ECO:0000259" key="2">
    <source>
        <dbReference type="PROSITE" id="PS50853"/>
    </source>
</evidence>
<evidence type="ECO:0000256" key="1">
    <source>
        <dbReference type="SAM" id="MobiDB-lite"/>
    </source>
</evidence>
<dbReference type="Pfam" id="PF05345">
    <property type="entry name" value="He_PIG"/>
    <property type="match status" value="1"/>
</dbReference>
<dbReference type="EMBL" id="JBHSDU010000003">
    <property type="protein sequence ID" value="MFC4309918.1"/>
    <property type="molecule type" value="Genomic_DNA"/>
</dbReference>
<evidence type="ECO:0000313" key="3">
    <source>
        <dbReference type="EMBL" id="MFC4309918.1"/>
    </source>
</evidence>
<dbReference type="PROSITE" id="PS50853">
    <property type="entry name" value="FN3"/>
    <property type="match status" value="1"/>
</dbReference>
<dbReference type="SUPFAM" id="SSF49313">
    <property type="entry name" value="Cadherin-like"/>
    <property type="match status" value="1"/>
</dbReference>
<dbReference type="InterPro" id="IPR036116">
    <property type="entry name" value="FN3_sf"/>
</dbReference>
<feature type="domain" description="Fibronectin type-III" evidence="2">
    <location>
        <begin position="147"/>
        <end position="244"/>
    </location>
</feature>
<dbReference type="InterPro" id="IPR015919">
    <property type="entry name" value="Cadherin-like_sf"/>
</dbReference>
<keyword evidence="4" id="KW-1185">Reference proteome</keyword>
<organism evidence="3 4">
    <name type="scientific">Steroidobacter flavus</name>
    <dbReference type="NCBI Taxonomy" id="1842136"/>
    <lineage>
        <taxon>Bacteria</taxon>
        <taxon>Pseudomonadati</taxon>
        <taxon>Pseudomonadota</taxon>
        <taxon>Gammaproteobacteria</taxon>
        <taxon>Steroidobacterales</taxon>
        <taxon>Steroidobacteraceae</taxon>
        <taxon>Steroidobacter</taxon>
    </lineage>
</organism>
<dbReference type="Proteomes" id="UP001595904">
    <property type="component" value="Unassembled WGS sequence"/>
</dbReference>
<accession>A0ABV8SSG3</accession>
<dbReference type="InterPro" id="IPR013783">
    <property type="entry name" value="Ig-like_fold"/>
</dbReference>
<proteinExistence type="predicted"/>
<dbReference type="SMART" id="SM00060">
    <property type="entry name" value="FN3"/>
    <property type="match status" value="1"/>
</dbReference>
<dbReference type="RefSeq" id="WP_380596982.1">
    <property type="nucleotide sequence ID" value="NZ_JBHSDU010000003.1"/>
</dbReference>
<name>A0ABV8SSG3_9GAMM</name>
<evidence type="ECO:0000313" key="4">
    <source>
        <dbReference type="Proteomes" id="UP001595904"/>
    </source>
</evidence>
<feature type="region of interest" description="Disordered" evidence="1">
    <location>
        <begin position="34"/>
        <end position="57"/>
    </location>
</feature>
<dbReference type="Pfam" id="PF00041">
    <property type="entry name" value="fn3"/>
    <property type="match status" value="1"/>
</dbReference>